<feature type="transmembrane region" description="Helical" evidence="1">
    <location>
        <begin position="187"/>
        <end position="208"/>
    </location>
</feature>
<name>X1RQ58_9ZZZZ</name>
<feature type="transmembrane region" description="Helical" evidence="1">
    <location>
        <begin position="160"/>
        <end position="181"/>
    </location>
</feature>
<keyword evidence="1" id="KW-0812">Transmembrane</keyword>
<proteinExistence type="predicted"/>
<evidence type="ECO:0000313" key="2">
    <source>
        <dbReference type="EMBL" id="GAI65315.1"/>
    </source>
</evidence>
<evidence type="ECO:0008006" key="3">
    <source>
        <dbReference type="Google" id="ProtNLM"/>
    </source>
</evidence>
<dbReference type="Gene3D" id="1.20.1250.20">
    <property type="entry name" value="MFS general substrate transporter like domains"/>
    <property type="match status" value="2"/>
</dbReference>
<feature type="transmembrane region" description="Helical" evidence="1">
    <location>
        <begin position="424"/>
        <end position="443"/>
    </location>
</feature>
<reference evidence="2" key="1">
    <citation type="journal article" date="2014" name="Front. Microbiol.">
        <title>High frequency of phylogenetically diverse reductive dehalogenase-homologous genes in deep subseafloor sedimentary metagenomes.</title>
        <authorList>
            <person name="Kawai M."/>
            <person name="Futagami T."/>
            <person name="Toyoda A."/>
            <person name="Takaki Y."/>
            <person name="Nishi S."/>
            <person name="Hori S."/>
            <person name="Arai W."/>
            <person name="Tsubouchi T."/>
            <person name="Morono Y."/>
            <person name="Uchiyama I."/>
            <person name="Ito T."/>
            <person name="Fujiyama A."/>
            <person name="Inagaki F."/>
            <person name="Takami H."/>
        </authorList>
    </citation>
    <scope>NUCLEOTIDE SEQUENCE</scope>
    <source>
        <strain evidence="2">Expedition CK06-06</strain>
    </source>
</reference>
<dbReference type="PANTHER" id="PTHR11328:SF24">
    <property type="entry name" value="MAJOR FACILITATOR SUPERFAMILY (MFS) PROFILE DOMAIN-CONTAINING PROTEIN"/>
    <property type="match status" value="1"/>
</dbReference>
<dbReference type="PANTHER" id="PTHR11328">
    <property type="entry name" value="MAJOR FACILITATOR SUPERFAMILY DOMAIN-CONTAINING PROTEIN"/>
    <property type="match status" value="1"/>
</dbReference>
<sequence length="462" mass="51665">MSKEIGEVRHSKKNMASYGFGNFMNEFLAMAFGTWAFYFYEIELGLNVVLVGLGFFIFAVYNAINDPLVGYLTNKPFKFTKKWGRRFPWILMGAIPFIFSYILIFTPPAVNPETGAWILFLWLVFTTCLFDTFNSIFWVNFSALFPDKFRSVKERRTATGLQIPVGLVGVALGAILPPLFFTQGFPSTYIVQGGAVIIVGLIAIGLAIPGVRDDQDAVDRYLETYETREKGPPFFKSLGAALKQKSFIAFIVSYTLYRTLVQSMTASVPYVVDNILGVGEKATTPIFAGFLIGAIISTPFWVKAAHKTNNNKKIMVYCGLLMGIFTIPLIFLEELLAIIIAMVIWGLSIGGYWAMIAPVLADVIDESVVKLKRRQEGVYAGFQQFFGRLAIFFQALSFTLAHLLTDFAADPYSDAAKFGVHVHLAVVPMICILIGTLVFWKWYDLTPDKVAENQKIIKELNL</sequence>
<keyword evidence="1" id="KW-0472">Membrane</keyword>
<feature type="transmembrane region" description="Helical" evidence="1">
    <location>
        <begin position="116"/>
        <end position="139"/>
    </location>
</feature>
<feature type="transmembrane region" description="Helical" evidence="1">
    <location>
        <begin position="314"/>
        <end position="332"/>
    </location>
</feature>
<evidence type="ECO:0000256" key="1">
    <source>
        <dbReference type="SAM" id="Phobius"/>
    </source>
</evidence>
<gene>
    <name evidence="2" type="ORF">S12H4_02138</name>
</gene>
<feature type="transmembrane region" description="Helical" evidence="1">
    <location>
        <begin position="20"/>
        <end position="38"/>
    </location>
</feature>
<dbReference type="InterPro" id="IPR039672">
    <property type="entry name" value="MFS_2"/>
</dbReference>
<feature type="transmembrane region" description="Helical" evidence="1">
    <location>
        <begin position="44"/>
        <end position="65"/>
    </location>
</feature>
<feature type="transmembrane region" description="Helical" evidence="1">
    <location>
        <begin position="247"/>
        <end position="272"/>
    </location>
</feature>
<dbReference type="EMBL" id="BARW01000495">
    <property type="protein sequence ID" value="GAI65315.1"/>
    <property type="molecule type" value="Genomic_DNA"/>
</dbReference>
<accession>X1RQ58</accession>
<feature type="transmembrane region" description="Helical" evidence="1">
    <location>
        <begin position="86"/>
        <end position="104"/>
    </location>
</feature>
<keyword evidence="1" id="KW-1133">Transmembrane helix</keyword>
<dbReference type="AlphaFoldDB" id="X1RQ58"/>
<dbReference type="GO" id="GO:0005886">
    <property type="term" value="C:plasma membrane"/>
    <property type="evidence" value="ECO:0007669"/>
    <property type="project" value="TreeGrafter"/>
</dbReference>
<dbReference type="SUPFAM" id="SSF103473">
    <property type="entry name" value="MFS general substrate transporter"/>
    <property type="match status" value="1"/>
</dbReference>
<dbReference type="GO" id="GO:0008643">
    <property type="term" value="P:carbohydrate transport"/>
    <property type="evidence" value="ECO:0007669"/>
    <property type="project" value="InterPro"/>
</dbReference>
<feature type="transmembrane region" description="Helical" evidence="1">
    <location>
        <begin position="338"/>
        <end position="364"/>
    </location>
</feature>
<dbReference type="GO" id="GO:0015293">
    <property type="term" value="F:symporter activity"/>
    <property type="evidence" value="ECO:0007669"/>
    <property type="project" value="InterPro"/>
</dbReference>
<feature type="transmembrane region" description="Helical" evidence="1">
    <location>
        <begin position="385"/>
        <end position="404"/>
    </location>
</feature>
<dbReference type="Pfam" id="PF13347">
    <property type="entry name" value="MFS_2"/>
    <property type="match status" value="1"/>
</dbReference>
<organism evidence="2">
    <name type="scientific">marine sediment metagenome</name>
    <dbReference type="NCBI Taxonomy" id="412755"/>
    <lineage>
        <taxon>unclassified sequences</taxon>
        <taxon>metagenomes</taxon>
        <taxon>ecological metagenomes</taxon>
    </lineage>
</organism>
<feature type="transmembrane region" description="Helical" evidence="1">
    <location>
        <begin position="284"/>
        <end position="302"/>
    </location>
</feature>
<comment type="caution">
    <text evidence="2">The sequence shown here is derived from an EMBL/GenBank/DDBJ whole genome shotgun (WGS) entry which is preliminary data.</text>
</comment>
<protein>
    <recommendedName>
        <fullName evidence="3">Major facilitator superfamily (MFS) profile domain-containing protein</fullName>
    </recommendedName>
</protein>
<dbReference type="InterPro" id="IPR036259">
    <property type="entry name" value="MFS_trans_sf"/>
</dbReference>